<evidence type="ECO:0000313" key="2">
    <source>
        <dbReference type="Proteomes" id="UP001153332"/>
    </source>
</evidence>
<gene>
    <name evidence="1" type="ORF">O1611_g6951</name>
</gene>
<protein>
    <submittedName>
        <fullName evidence="1">Uncharacterized protein</fullName>
    </submittedName>
</protein>
<name>A0ACC2JHH8_9PEZI</name>
<evidence type="ECO:0000313" key="1">
    <source>
        <dbReference type="EMBL" id="KAJ8126688.1"/>
    </source>
</evidence>
<dbReference type="EMBL" id="JAPUUL010001742">
    <property type="protein sequence ID" value="KAJ8126688.1"/>
    <property type="molecule type" value="Genomic_DNA"/>
</dbReference>
<keyword evidence="2" id="KW-1185">Reference proteome</keyword>
<accession>A0ACC2JHH8</accession>
<dbReference type="Proteomes" id="UP001153332">
    <property type="component" value="Unassembled WGS sequence"/>
</dbReference>
<reference evidence="1" key="1">
    <citation type="submission" date="2022-12" db="EMBL/GenBank/DDBJ databases">
        <title>Genome Sequence of Lasiodiplodia mahajangana.</title>
        <authorList>
            <person name="Buettner E."/>
        </authorList>
    </citation>
    <scope>NUCLEOTIDE SEQUENCE</scope>
    <source>
        <strain evidence="1">VT137</strain>
    </source>
</reference>
<sequence length="447" mass="50148">MARLQNKKRACVKETVQNSRPHKKVKLNCDGQHDNQPSFFPPEFYDILPKVDLTRRALRELDRRNYSQPPTKPITSRESFSKGLARFARAGGPDLQDLRGARQICPEPQRNPMAPSRYSERSRPSGDSQSVDPTTVPTTVPGSILTTPLPPRVRKSSAYDANFEKHLELNNIHMSDRDVQDDPLPKNLDHLQQELSRRRASVSLSSFDDAAFKHFRKLTKTVAEGAVLRKIVPIISGATDIPNDGPLPFNNLESMTKIATVNPTPDFFDGARPEDIEPRVAESLNRWIIPTKRAGVPVAPNFFLEAKAPQAGSEVLERQACHDGAYGARAMYRLQNYGQKEAIYDGNAYTISAAYHSGFSLLQLYAHHVTGLSTNNKQPEYHMTLLETYVLNVSRESFIDGITAFRNARDMAMQYRDGFISAANQVDIAASQDNHDDPDETRGSRYI</sequence>
<comment type="caution">
    <text evidence="1">The sequence shown here is derived from an EMBL/GenBank/DDBJ whole genome shotgun (WGS) entry which is preliminary data.</text>
</comment>
<proteinExistence type="predicted"/>
<organism evidence="1 2">
    <name type="scientific">Lasiodiplodia mahajangana</name>
    <dbReference type="NCBI Taxonomy" id="1108764"/>
    <lineage>
        <taxon>Eukaryota</taxon>
        <taxon>Fungi</taxon>
        <taxon>Dikarya</taxon>
        <taxon>Ascomycota</taxon>
        <taxon>Pezizomycotina</taxon>
        <taxon>Dothideomycetes</taxon>
        <taxon>Dothideomycetes incertae sedis</taxon>
        <taxon>Botryosphaeriales</taxon>
        <taxon>Botryosphaeriaceae</taxon>
        <taxon>Lasiodiplodia</taxon>
    </lineage>
</organism>